<dbReference type="EMBL" id="DAKRPA010000169">
    <property type="protein sequence ID" value="DAZ96392.1"/>
    <property type="molecule type" value="Genomic_DNA"/>
</dbReference>
<name>A0AAV2YNZ8_9STRA</name>
<dbReference type="Proteomes" id="UP001146120">
    <property type="component" value="Unassembled WGS sequence"/>
</dbReference>
<accession>A0AAV2YNZ8</accession>
<keyword evidence="3" id="KW-1185">Reference proteome</keyword>
<feature type="compositionally biased region" description="Pro residues" evidence="1">
    <location>
        <begin position="672"/>
        <end position="684"/>
    </location>
</feature>
<organism evidence="2 3">
    <name type="scientific">Lagenidium giganteum</name>
    <dbReference type="NCBI Taxonomy" id="4803"/>
    <lineage>
        <taxon>Eukaryota</taxon>
        <taxon>Sar</taxon>
        <taxon>Stramenopiles</taxon>
        <taxon>Oomycota</taxon>
        <taxon>Peronosporomycetes</taxon>
        <taxon>Pythiales</taxon>
        <taxon>Pythiaceae</taxon>
    </lineage>
</organism>
<feature type="region of interest" description="Disordered" evidence="1">
    <location>
        <begin position="665"/>
        <end position="689"/>
    </location>
</feature>
<feature type="compositionally biased region" description="Basic and acidic residues" evidence="1">
    <location>
        <begin position="1"/>
        <end position="10"/>
    </location>
</feature>
<proteinExistence type="predicted"/>
<dbReference type="AlphaFoldDB" id="A0AAV2YNZ8"/>
<feature type="compositionally biased region" description="Low complexity" evidence="1">
    <location>
        <begin position="27"/>
        <end position="47"/>
    </location>
</feature>
<evidence type="ECO:0000313" key="2">
    <source>
        <dbReference type="EMBL" id="DAZ96392.1"/>
    </source>
</evidence>
<evidence type="ECO:0000313" key="3">
    <source>
        <dbReference type="Proteomes" id="UP001146120"/>
    </source>
</evidence>
<reference evidence="2" key="1">
    <citation type="submission" date="2022-11" db="EMBL/GenBank/DDBJ databases">
        <authorList>
            <person name="Morgan W.R."/>
            <person name="Tartar A."/>
        </authorList>
    </citation>
    <scope>NUCLEOTIDE SEQUENCE</scope>
    <source>
        <strain evidence="2">ARSEF 373</strain>
    </source>
</reference>
<evidence type="ECO:0000256" key="1">
    <source>
        <dbReference type="SAM" id="MobiDB-lite"/>
    </source>
</evidence>
<comment type="caution">
    <text evidence="2">The sequence shown here is derived from an EMBL/GenBank/DDBJ whole genome shotgun (WGS) entry which is preliminary data.</text>
</comment>
<feature type="non-terminal residue" evidence="2">
    <location>
        <position position="1"/>
    </location>
</feature>
<feature type="region of interest" description="Disordered" evidence="1">
    <location>
        <begin position="1"/>
        <end position="47"/>
    </location>
</feature>
<protein>
    <submittedName>
        <fullName evidence="2">Uncharacterized protein</fullName>
    </submittedName>
</protein>
<sequence length="824" mass="83430">PADNTGDSKNDNTNGGGSVIVVPVPAPADNTDHNNNNNNNNNNDGDPVVVVPAPGPVDNTGENNNNVQLPCAVGASAGDVEAGIQVITDPTCVQGGLGCFSDVCRFCKYRSTDKSEHLADCTTFGYKFVDTIPAPASSAKCELQVSEGDAAVGIGIVTDGSCSSGGVGCIDNLCRFCKLRDTDQSQHLVSCSQIGQSNNLGFVPVPVVPAPQPAPAPQSTPAPGPVVVTDGSCAKDVSDGDRAVGVSAVLDAGCVNGGLGCFGDVCRYCRQTDTPQSHHLLDCASLPLSASSSASSPAAPALAGCADNVSQGDAAVGISSMGDTTCAAGGLGCVSDTCRLCKKQTTPNSAHLFSCYVVTPTGVVDVPAPAAPVQPDVDVCPTFVSDGDKAVGVSAFKDESCKNGGLGCFADFCRFCQLVKTDQSAGFLLCPSAEATTPSLQLAATTSENPKTEGFLSFVEDHSKVAAAVGSVQLCVIESTVAETTADIVCNVAPTDRLVGIQSVADITCVSAGNGCYSAGCRACMFRSTIKSSSYVPCSSLGYSFTIGGTLISFNPPGVDPTPTPAPTPALTPAVITTPTSNGNTNSDVAAGGLLKKSNPIPGECEYELPSGDFDNGILLVTDIRCLDGGLGCYNSKGLCKFCQFKTTPQFCKVETTPQSASLLDCSTPAPASTPSPAPSPSQTPPCSATSQAQLQLQLKLNLNVPASAGQGDYSSDYNIDYTGGNSDPIVATTPLLHLAATSPEDSKTEVGCGVGALVAVLLIAYSIKRIGAGGSGDASAESDASVGTEAQNVLDTMEVGVRDGEEQCVEPTAVTADSASIMS</sequence>
<gene>
    <name evidence="2" type="ORF">N0F65_010759</name>
</gene>
<reference evidence="2" key="2">
    <citation type="journal article" date="2023" name="Microbiol Resour">
        <title>Decontamination and Annotation of the Draft Genome Sequence of the Oomycete Lagenidium giganteum ARSEF 373.</title>
        <authorList>
            <person name="Morgan W.R."/>
            <person name="Tartar A."/>
        </authorList>
    </citation>
    <scope>NUCLEOTIDE SEQUENCE</scope>
    <source>
        <strain evidence="2">ARSEF 373</strain>
    </source>
</reference>